<accession>D9SK49</accession>
<dbReference type="RefSeq" id="WP_013294381.1">
    <property type="nucleotide sequence ID" value="NC_014394.1"/>
</dbReference>
<dbReference type="AlphaFoldDB" id="D9SK49"/>
<comment type="similarity">
    <text evidence="1">Belongs to the barstar family.</text>
</comment>
<dbReference type="EMBL" id="CP002159">
    <property type="protein sequence ID" value="ADL56461.1"/>
    <property type="molecule type" value="Genomic_DNA"/>
</dbReference>
<dbReference type="STRING" id="395494.Galf_2462"/>
<dbReference type="Gene3D" id="3.30.370.10">
    <property type="entry name" value="Barstar-like"/>
    <property type="match status" value="1"/>
</dbReference>
<dbReference type="eggNOG" id="COG2732">
    <property type="taxonomic scope" value="Bacteria"/>
</dbReference>
<reference evidence="3 4" key="1">
    <citation type="submission" date="2010-08" db="EMBL/GenBank/DDBJ databases">
        <title>Complete sequence of Gallionella capsiferriformans ES-2.</title>
        <authorList>
            <consortium name="US DOE Joint Genome Institute"/>
            <person name="Lucas S."/>
            <person name="Copeland A."/>
            <person name="Lapidus A."/>
            <person name="Cheng J.-F."/>
            <person name="Bruce D."/>
            <person name="Goodwin L."/>
            <person name="Pitluck S."/>
            <person name="Chertkov O."/>
            <person name="Davenport K.W."/>
            <person name="Detter J.C."/>
            <person name="Han C."/>
            <person name="Tapia R."/>
            <person name="Land M."/>
            <person name="Hauser L."/>
            <person name="Chang Y.-J."/>
            <person name="Jeffries C."/>
            <person name="Kyrpides N."/>
            <person name="Ivanova N."/>
            <person name="Mikhailova N."/>
            <person name="Shelobolina E.S."/>
            <person name="Picardal F."/>
            <person name="Roden E."/>
            <person name="Emerson D."/>
            <person name="Woyke T."/>
        </authorList>
    </citation>
    <scope>NUCLEOTIDE SEQUENCE [LARGE SCALE GENOMIC DNA]</scope>
    <source>
        <strain evidence="3 4">ES-2</strain>
    </source>
</reference>
<feature type="domain" description="Barstar (barnase inhibitor)" evidence="2">
    <location>
        <begin position="35"/>
        <end position="129"/>
    </location>
</feature>
<dbReference type="OrthoDB" id="5295683at2"/>
<evidence type="ECO:0000259" key="2">
    <source>
        <dbReference type="Pfam" id="PF01337"/>
    </source>
</evidence>
<dbReference type="KEGG" id="gca:Galf_2462"/>
<dbReference type="InterPro" id="IPR035905">
    <property type="entry name" value="Barstar-like_sf"/>
</dbReference>
<evidence type="ECO:0000313" key="4">
    <source>
        <dbReference type="Proteomes" id="UP000001235"/>
    </source>
</evidence>
<dbReference type="Proteomes" id="UP000001235">
    <property type="component" value="Chromosome"/>
</dbReference>
<evidence type="ECO:0000256" key="1">
    <source>
        <dbReference type="ARBA" id="ARBA00006845"/>
    </source>
</evidence>
<keyword evidence="4" id="KW-1185">Reference proteome</keyword>
<protein>
    <submittedName>
        <fullName evidence="3">Barstar (Barnase inhibitor)</fullName>
    </submittedName>
</protein>
<name>D9SK49_GALCS</name>
<dbReference type="HOGENOM" id="CLU_121832_1_0_4"/>
<gene>
    <name evidence="3" type="ordered locus">Galf_2462</name>
</gene>
<dbReference type="SUPFAM" id="SSF52038">
    <property type="entry name" value="Barstar-related"/>
    <property type="match status" value="1"/>
</dbReference>
<organism evidence="3 4">
    <name type="scientific">Gallionella capsiferriformans (strain ES-2)</name>
    <name type="common">Gallionella ferruginea capsiferriformans (strain ES-2)</name>
    <dbReference type="NCBI Taxonomy" id="395494"/>
    <lineage>
        <taxon>Bacteria</taxon>
        <taxon>Pseudomonadati</taxon>
        <taxon>Pseudomonadota</taxon>
        <taxon>Betaproteobacteria</taxon>
        <taxon>Nitrosomonadales</taxon>
        <taxon>Gallionellaceae</taxon>
        <taxon>Gallionella</taxon>
    </lineage>
</organism>
<evidence type="ECO:0000313" key="3">
    <source>
        <dbReference type="EMBL" id="ADL56461.1"/>
    </source>
</evidence>
<dbReference type="InterPro" id="IPR000468">
    <property type="entry name" value="Barstar"/>
</dbReference>
<proteinExistence type="inferred from homology"/>
<dbReference type="Pfam" id="PF01337">
    <property type="entry name" value="Barstar"/>
    <property type="match status" value="1"/>
</dbReference>
<sequence>MSAVPQLNNLAAAGCHKLDCDVDVLLEAADAAGYAVFEAELKGVKGKKNLLNALSRATKYPGEFGENWDALVDVLCDLSWDAAPGFVLVLRNVSPTLGLSSNDREIAQDIFDDTVVYWRQRNIPFWIFFA</sequence>